<dbReference type="GO" id="GO:0043545">
    <property type="term" value="P:molybdopterin cofactor metabolic process"/>
    <property type="evidence" value="ECO:0007669"/>
    <property type="project" value="TreeGrafter"/>
</dbReference>
<dbReference type="InterPro" id="IPR015424">
    <property type="entry name" value="PyrdxlP-dep_Trfase"/>
</dbReference>
<dbReference type="InterPro" id="IPR015422">
    <property type="entry name" value="PyrdxlP-dep_Trfase_small"/>
</dbReference>
<dbReference type="Gene3D" id="3.90.1150.10">
    <property type="entry name" value="Aspartate Aminotransferase, domain 1"/>
    <property type="match status" value="2"/>
</dbReference>
<sequence>MHLSSPEWLIWDLTTIWAISVHPAVSYPCLALVNTYSKVTLSASRHPHSLTSHPTFPLSYTANTLEPQTFYCANPKTREIKGKRKKNMTPSVHCPSTPAVGTRSFPLRSHAATSPVVSRATSTPPDMWPKSSGQHGCHVPACKIRRDPHARAAEPAILAVNGTSPYRHVESSYSEDVETIREREYPQMSNVWPPEWLGANQGTRARGFTPQTGVYLDHSGTTIYARSLITAFADKMMSNLYGNPHSANEPARLSGEMVDEVRERTLRFLGADPKHFDLVFVANATAGIKLVGDAFRDLGEKTWSGTFWYGYHKDAHTSLVGVRELAGAEARCFMSDAEVERWLGGSVPSDDGFTNWHHHRPYQGSGRRRTAGGGLGLFAYPGQSNMTGRRLPLAWPGMLRRSRPHANTYSLLDAAALAMTSSMAAVFDDPDAAPDFTVLSLYKIFGFPDLGALVVRRDSGHILTLRKYFGGGTVTMVSAVGDAWHRSKGREAVVDSGANGQHQHQPQHGRYQIHDGLEDGTLPFHSILALGEAIDVHARLFGSMENISRHTSRLVASLYGGLAGLRHANGGPVVQVYVEGTDGARAFGDSARQGATVAFNVLEADGSIVPYSQVEELANRKGIYIRSGGICCPGGMFTALEYEPWELERALSAGHHCGSGSHDLINQLPTGVVRASLGPMSTVRDVDMFIEFMRDTFATPRWQQSPELEDMLFQR</sequence>
<reference evidence="3 4" key="1">
    <citation type="journal article" date="2019" name="Mol. Biol. Evol.">
        <title>Blast fungal genomes show frequent chromosomal changes, gene gains and losses, and effector gene turnover.</title>
        <authorList>
            <person name="Gomez Luciano L.B."/>
            <person name="Jason Tsai I."/>
            <person name="Chuma I."/>
            <person name="Tosa Y."/>
            <person name="Chen Y.H."/>
            <person name="Li J.Y."/>
            <person name="Li M.Y."/>
            <person name="Jade Lu M.Y."/>
            <person name="Nakayashiki H."/>
            <person name="Li W.H."/>
        </authorList>
    </citation>
    <scope>NUCLEOTIDE SEQUENCE [LARGE SCALE GENOMIC DNA]</scope>
    <source>
        <strain evidence="3">MZ5-1-6</strain>
    </source>
</reference>
<evidence type="ECO:0000259" key="2">
    <source>
        <dbReference type="Pfam" id="PF00266"/>
    </source>
</evidence>
<dbReference type="InterPro" id="IPR015421">
    <property type="entry name" value="PyrdxlP-dep_Trfase_major"/>
</dbReference>
<dbReference type="InterPro" id="IPR000192">
    <property type="entry name" value="Aminotrans_V_dom"/>
</dbReference>
<feature type="domain" description="Aminotransferase class V" evidence="2">
    <location>
        <begin position="214"/>
        <end position="295"/>
    </location>
</feature>
<organism evidence="3 4">
    <name type="scientific">Pyricularia oryzae</name>
    <name type="common">Rice blast fungus</name>
    <name type="synonym">Magnaporthe oryzae</name>
    <dbReference type="NCBI Taxonomy" id="318829"/>
    <lineage>
        <taxon>Eukaryota</taxon>
        <taxon>Fungi</taxon>
        <taxon>Dikarya</taxon>
        <taxon>Ascomycota</taxon>
        <taxon>Pezizomycotina</taxon>
        <taxon>Sordariomycetes</taxon>
        <taxon>Sordariomycetidae</taxon>
        <taxon>Magnaporthales</taxon>
        <taxon>Pyriculariaceae</taxon>
        <taxon>Pyricularia</taxon>
    </lineage>
</organism>
<dbReference type="Pfam" id="PF00266">
    <property type="entry name" value="Aminotran_5"/>
    <property type="match status" value="1"/>
</dbReference>
<accession>A0A4P7NNA6</accession>
<dbReference type="GO" id="GO:0008265">
    <property type="term" value="F:molybdenum cofactor sulfurtransferase activity"/>
    <property type="evidence" value="ECO:0007669"/>
    <property type="project" value="TreeGrafter"/>
</dbReference>
<dbReference type="Gene3D" id="3.40.640.10">
    <property type="entry name" value="Type I PLP-dependent aspartate aminotransferase-like (Major domain)"/>
    <property type="match status" value="1"/>
</dbReference>
<evidence type="ECO:0000256" key="1">
    <source>
        <dbReference type="SAM" id="MobiDB-lite"/>
    </source>
</evidence>
<feature type="region of interest" description="Disordered" evidence="1">
    <location>
        <begin position="112"/>
        <end position="134"/>
    </location>
</feature>
<gene>
    <name evidence="3" type="ORF">PoMZ_05472</name>
</gene>
<dbReference type="AlphaFoldDB" id="A0A4P7NNA6"/>
<protein>
    <recommendedName>
        <fullName evidence="2">Aminotransferase class V domain-containing protein</fullName>
    </recommendedName>
</protein>
<proteinExistence type="predicted"/>
<dbReference type="PANTHER" id="PTHR14237:SF80">
    <property type="entry name" value="MOLYBDENUM COFACTOR SULFURASE"/>
    <property type="match status" value="1"/>
</dbReference>
<evidence type="ECO:0000313" key="3">
    <source>
        <dbReference type="EMBL" id="QBZ63783.1"/>
    </source>
</evidence>
<dbReference type="SUPFAM" id="SSF53383">
    <property type="entry name" value="PLP-dependent transferases"/>
    <property type="match status" value="1"/>
</dbReference>
<dbReference type="Proteomes" id="UP000294847">
    <property type="component" value="Chromosome 6"/>
</dbReference>
<dbReference type="PANTHER" id="PTHR14237">
    <property type="entry name" value="MOLYBDOPTERIN COFACTOR SULFURASE MOSC"/>
    <property type="match status" value="1"/>
</dbReference>
<dbReference type="EMBL" id="CP034209">
    <property type="protein sequence ID" value="QBZ63783.1"/>
    <property type="molecule type" value="Genomic_DNA"/>
</dbReference>
<feature type="compositionally biased region" description="Polar residues" evidence="1">
    <location>
        <begin position="112"/>
        <end position="124"/>
    </location>
</feature>
<name>A0A4P7NNA6_PYROR</name>
<evidence type="ECO:0000313" key="4">
    <source>
        <dbReference type="Proteomes" id="UP000294847"/>
    </source>
</evidence>